<keyword evidence="1" id="KW-0812">Transmembrane</keyword>
<name>A0A7W7MPD8_9ACTN</name>
<protein>
    <submittedName>
        <fullName evidence="2">Uncharacterized protein</fullName>
    </submittedName>
</protein>
<dbReference type="AlphaFoldDB" id="A0A7W7MPD8"/>
<comment type="caution">
    <text evidence="2">The sequence shown here is derived from an EMBL/GenBank/DDBJ whole genome shotgun (WGS) entry which is preliminary data.</text>
</comment>
<gene>
    <name evidence="2" type="ORF">BJ971_001976</name>
</gene>
<proteinExistence type="predicted"/>
<evidence type="ECO:0000256" key="1">
    <source>
        <dbReference type="SAM" id="Phobius"/>
    </source>
</evidence>
<keyword evidence="1" id="KW-0472">Membrane</keyword>
<evidence type="ECO:0000313" key="2">
    <source>
        <dbReference type="EMBL" id="MBB4761420.1"/>
    </source>
</evidence>
<accession>A0A7W7MPD8</accession>
<organism evidence="2 3">
    <name type="scientific">Actinoplanes digitatis</name>
    <dbReference type="NCBI Taxonomy" id="1868"/>
    <lineage>
        <taxon>Bacteria</taxon>
        <taxon>Bacillati</taxon>
        <taxon>Actinomycetota</taxon>
        <taxon>Actinomycetes</taxon>
        <taxon>Micromonosporales</taxon>
        <taxon>Micromonosporaceae</taxon>
        <taxon>Actinoplanes</taxon>
    </lineage>
</organism>
<reference evidence="2 3" key="1">
    <citation type="submission" date="2020-08" db="EMBL/GenBank/DDBJ databases">
        <title>Sequencing the genomes of 1000 actinobacteria strains.</title>
        <authorList>
            <person name="Klenk H.-P."/>
        </authorList>
    </citation>
    <scope>NUCLEOTIDE SEQUENCE [LARGE SCALE GENOMIC DNA]</scope>
    <source>
        <strain evidence="2 3">DSM 43149</strain>
    </source>
</reference>
<feature type="transmembrane region" description="Helical" evidence="1">
    <location>
        <begin position="198"/>
        <end position="216"/>
    </location>
</feature>
<sequence length="223" mass="25451">MTPRPAESPESEYNSTLEDRVEAFVESPEATDELLREYLTQLLSVWRTIVGRMGRNTFAATAAALLFEFLSLNTLNEIELFGIKLAKPTALQFGAPILISYCFLRFATVYIDYENCRRTYSRIVMKRFPIMYANDLEVTISPQGGLLLTNVPYHHLEKAWLLKFAESVQNRLFDFAFATVVLYEAARLALTYGWDNAFVWISAALSVLFLLVAYGIRFTAELK</sequence>
<keyword evidence="1" id="KW-1133">Transmembrane helix</keyword>
<evidence type="ECO:0000313" key="3">
    <source>
        <dbReference type="Proteomes" id="UP000578112"/>
    </source>
</evidence>
<dbReference type="Proteomes" id="UP000578112">
    <property type="component" value="Unassembled WGS sequence"/>
</dbReference>
<feature type="transmembrane region" description="Helical" evidence="1">
    <location>
        <begin position="95"/>
        <end position="113"/>
    </location>
</feature>
<keyword evidence="3" id="KW-1185">Reference proteome</keyword>
<dbReference type="EMBL" id="JACHNH010000001">
    <property type="protein sequence ID" value="MBB4761420.1"/>
    <property type="molecule type" value="Genomic_DNA"/>
</dbReference>
<dbReference type="RefSeq" id="WP_184991819.1">
    <property type="nucleotide sequence ID" value="NZ_BOMK01000030.1"/>
</dbReference>